<gene>
    <name evidence="2" type="ORF">DUNSADRAFT_3063</name>
</gene>
<protein>
    <submittedName>
        <fullName evidence="2">Uncharacterized protein</fullName>
    </submittedName>
</protein>
<sequence length="96" mass="10980">MHMVCAICQAYTMQFEWDDCCALRVSALMPITRMGSSYCKPSTHMLERGGSPLVGRVFWSPFAPFWWRTCNIFASLCAVLGVHVTFLISFHIHFVE</sequence>
<keyword evidence="3" id="KW-1185">Reference proteome</keyword>
<comment type="caution">
    <text evidence="2">The sequence shown here is derived from an EMBL/GenBank/DDBJ whole genome shotgun (WGS) entry which is preliminary data.</text>
</comment>
<keyword evidence="1" id="KW-0472">Membrane</keyword>
<evidence type="ECO:0000313" key="3">
    <source>
        <dbReference type="Proteomes" id="UP000815325"/>
    </source>
</evidence>
<reference evidence="2" key="1">
    <citation type="submission" date="2017-08" db="EMBL/GenBank/DDBJ databases">
        <authorList>
            <person name="Polle J.E."/>
            <person name="Barry K."/>
            <person name="Cushman J."/>
            <person name="Schmutz J."/>
            <person name="Tran D."/>
            <person name="Hathwaick L.T."/>
            <person name="Yim W.C."/>
            <person name="Jenkins J."/>
            <person name="Mckie-Krisberg Z.M."/>
            <person name="Prochnik S."/>
            <person name="Lindquist E."/>
            <person name="Dockter R.B."/>
            <person name="Adam C."/>
            <person name="Molina H."/>
            <person name="Bunkerborg J."/>
            <person name="Jin E."/>
            <person name="Buchheim M."/>
            <person name="Magnuson J."/>
        </authorList>
    </citation>
    <scope>NUCLEOTIDE SEQUENCE</scope>
    <source>
        <strain evidence="2">CCAP 19/18</strain>
    </source>
</reference>
<feature type="transmembrane region" description="Helical" evidence="1">
    <location>
        <begin position="65"/>
        <end position="90"/>
    </location>
</feature>
<dbReference type="Proteomes" id="UP000815325">
    <property type="component" value="Unassembled WGS sequence"/>
</dbReference>
<name>A0ABQ7FVZ6_DUNSA</name>
<evidence type="ECO:0000313" key="2">
    <source>
        <dbReference type="EMBL" id="KAF5826451.1"/>
    </source>
</evidence>
<keyword evidence="1" id="KW-0812">Transmembrane</keyword>
<dbReference type="EMBL" id="MU070916">
    <property type="protein sequence ID" value="KAF5826451.1"/>
    <property type="molecule type" value="Genomic_DNA"/>
</dbReference>
<organism evidence="2 3">
    <name type="scientific">Dunaliella salina</name>
    <name type="common">Green alga</name>
    <name type="synonym">Protococcus salinus</name>
    <dbReference type="NCBI Taxonomy" id="3046"/>
    <lineage>
        <taxon>Eukaryota</taxon>
        <taxon>Viridiplantae</taxon>
        <taxon>Chlorophyta</taxon>
        <taxon>core chlorophytes</taxon>
        <taxon>Chlorophyceae</taxon>
        <taxon>CS clade</taxon>
        <taxon>Chlamydomonadales</taxon>
        <taxon>Dunaliellaceae</taxon>
        <taxon>Dunaliella</taxon>
    </lineage>
</organism>
<keyword evidence="1" id="KW-1133">Transmembrane helix</keyword>
<evidence type="ECO:0000256" key="1">
    <source>
        <dbReference type="SAM" id="Phobius"/>
    </source>
</evidence>
<proteinExistence type="predicted"/>
<accession>A0ABQ7FVZ6</accession>